<reference evidence="3" key="1">
    <citation type="journal article" date="2012" name="J. Bacteriol.">
        <title>Complete genome sequence of the hydrogenotrophic, methanogenic archaeon Methanoculleus bourgensis strain MS2T, isolated from a sewage sludge digester.</title>
        <authorList>
            <person name="Maus I."/>
            <person name="Wibberg D."/>
            <person name="Stantscheff R."/>
            <person name="Eikmeyer F.G."/>
            <person name="Seffner A."/>
            <person name="Boelter J."/>
            <person name="Szczepanowski R."/>
            <person name="Blom J."/>
            <person name="Jaenicke S."/>
            <person name="Konig H."/>
            <person name="Puhler A."/>
            <person name="Schluter A."/>
        </authorList>
    </citation>
    <scope>NUCLEOTIDE SEQUENCE [LARGE SCALE GENOMIC DNA]</scope>
    <source>
        <strain evidence="3">ATCC 43281 / DSM 3045 / OCM 15 / MS2</strain>
    </source>
</reference>
<evidence type="ECO:0000313" key="3">
    <source>
        <dbReference type="Proteomes" id="UP000009007"/>
    </source>
</evidence>
<dbReference type="BioCyc" id="MBOU1201294:BN140_RS08030-MONOMER"/>
<dbReference type="EMBL" id="HE964772">
    <property type="protein sequence ID" value="CCJ36532.1"/>
    <property type="molecule type" value="Genomic_DNA"/>
</dbReference>
<dbReference type="STRING" id="1201294.BN140_1609"/>
<gene>
    <name evidence="2" type="ordered locus">BN140_1609</name>
</gene>
<organism evidence="2 3">
    <name type="scientific">Methanoculleus bourgensis (strain ATCC 43281 / DSM 3045 / OCM 15 / MS2)</name>
    <name type="common">Methanogenium bourgense</name>
    <dbReference type="NCBI Taxonomy" id="1201294"/>
    <lineage>
        <taxon>Archaea</taxon>
        <taxon>Methanobacteriati</taxon>
        <taxon>Methanobacteriota</taxon>
        <taxon>Stenosarchaea group</taxon>
        <taxon>Methanomicrobia</taxon>
        <taxon>Methanomicrobiales</taxon>
        <taxon>Methanomicrobiaceae</taxon>
        <taxon>Methanoculleus</taxon>
    </lineage>
</organism>
<dbReference type="PANTHER" id="PTHR43471">
    <property type="entry name" value="ABC TRANSPORTER PERMEASE"/>
    <property type="match status" value="1"/>
</dbReference>
<keyword evidence="1" id="KW-1133">Transmembrane helix</keyword>
<feature type="transmembrane region" description="Helical" evidence="1">
    <location>
        <begin position="312"/>
        <end position="334"/>
    </location>
</feature>
<dbReference type="Proteomes" id="UP000009007">
    <property type="component" value="Chromosome I"/>
</dbReference>
<feature type="transmembrane region" description="Helical" evidence="1">
    <location>
        <begin position="209"/>
        <end position="231"/>
    </location>
</feature>
<protein>
    <submittedName>
        <fullName evidence="2">ABC-type transport system involved in multi-copper enzyme maturation, permease component</fullName>
    </submittedName>
</protein>
<feature type="transmembrane region" description="Helical" evidence="1">
    <location>
        <begin position="136"/>
        <end position="162"/>
    </location>
</feature>
<dbReference type="Pfam" id="PF12679">
    <property type="entry name" value="ABC2_membrane_2"/>
    <property type="match status" value="1"/>
</dbReference>
<accession>I7LK21</accession>
<dbReference type="RefSeq" id="WP_014867506.1">
    <property type="nucleotide sequence ID" value="NC_018227.2"/>
</dbReference>
<keyword evidence="1" id="KW-0472">Membrane</keyword>
<dbReference type="PATRIC" id="fig|1201294.9.peg.1767"/>
<name>I7LK21_METBM</name>
<feature type="transmembrane region" description="Helical" evidence="1">
    <location>
        <begin position="31"/>
        <end position="51"/>
    </location>
</feature>
<evidence type="ECO:0000313" key="2">
    <source>
        <dbReference type="EMBL" id="CCJ36532.1"/>
    </source>
</evidence>
<dbReference type="HOGENOM" id="CLU_068384_0_0_2"/>
<feature type="transmembrane region" description="Helical" evidence="1">
    <location>
        <begin position="174"/>
        <end position="197"/>
    </location>
</feature>
<dbReference type="GeneID" id="13355987"/>
<dbReference type="GO" id="GO:0005886">
    <property type="term" value="C:plasma membrane"/>
    <property type="evidence" value="ECO:0007669"/>
    <property type="project" value="UniProtKB-SubCell"/>
</dbReference>
<dbReference type="KEGG" id="mbg:BN140_1609"/>
<dbReference type="PANTHER" id="PTHR43471:SF14">
    <property type="entry name" value="ABC-2 TYPE TRANSPORT SYSTEM PERMEASE PROTEIN"/>
    <property type="match status" value="1"/>
</dbReference>
<evidence type="ECO:0000256" key="1">
    <source>
        <dbReference type="SAM" id="Phobius"/>
    </source>
</evidence>
<proteinExistence type="predicted"/>
<dbReference type="GO" id="GO:0140359">
    <property type="term" value="F:ABC-type transporter activity"/>
    <property type="evidence" value="ECO:0007669"/>
    <property type="project" value="InterPro"/>
</dbReference>
<keyword evidence="1" id="KW-0812">Transmembrane</keyword>
<sequence>MIGDNPSPTRSNRSTGSGLLMVARKEFTDHLTSRTFLLFAVLLLVVCIIPFQQGLAGYHAKAQAYAEGPIITPWGVEEFGSVPPAAADVYSGLPRAAFSTTGAILAIAMGFDLVSREWQTGSLKLLLVRPVFRDQIITGKALGGLFALTTLVFAGLAVSLGVLLVEGIVPDSDALISILLFALATVAFLAFYFSLALTISTVVPRTGKAFLYALVAFFVFTALVPTVGVVAKDVVVGAHPLPGASPAEREDYQARLELVESVATFFSPQWNYELVATSALEPRLAAYGFIGGSAAYLPYDVTAHPADAFARFWQNVLVLFMAPLVLYGIAFLAFQRMDVR</sequence>
<keyword evidence="3" id="KW-1185">Reference proteome</keyword>
<dbReference type="AlphaFoldDB" id="I7LK21"/>